<dbReference type="GO" id="GO:0003677">
    <property type="term" value="F:DNA binding"/>
    <property type="evidence" value="ECO:0007669"/>
    <property type="project" value="UniProtKB-KW"/>
</dbReference>
<evidence type="ECO:0000256" key="1">
    <source>
        <dbReference type="ARBA" id="ARBA00022490"/>
    </source>
</evidence>
<protein>
    <submittedName>
        <fullName evidence="8">AAA family ATPase</fullName>
    </submittedName>
</protein>
<keyword evidence="1" id="KW-0963">Cytoplasm</keyword>
<evidence type="ECO:0000256" key="6">
    <source>
        <dbReference type="ARBA" id="ARBA00023204"/>
    </source>
</evidence>
<dbReference type="InterPro" id="IPR036390">
    <property type="entry name" value="WH_DNA-bd_sf"/>
</dbReference>
<dbReference type="SUPFAM" id="SSF46785">
    <property type="entry name" value="Winged helix' DNA-binding domain"/>
    <property type="match status" value="1"/>
</dbReference>
<dbReference type="InterPro" id="IPR004605">
    <property type="entry name" value="DNA_helicase_Holl-junc_RuvB"/>
</dbReference>
<dbReference type="InterPro" id="IPR003593">
    <property type="entry name" value="AAA+_ATPase"/>
</dbReference>
<evidence type="ECO:0000256" key="3">
    <source>
        <dbReference type="ARBA" id="ARBA00022801"/>
    </source>
</evidence>
<organism evidence="8 9">
    <name type="scientific">Desulfomonile tiedjei</name>
    <dbReference type="NCBI Taxonomy" id="2358"/>
    <lineage>
        <taxon>Bacteria</taxon>
        <taxon>Pseudomonadati</taxon>
        <taxon>Thermodesulfobacteriota</taxon>
        <taxon>Desulfomonilia</taxon>
        <taxon>Desulfomonilales</taxon>
        <taxon>Desulfomonilaceae</taxon>
        <taxon>Desulfomonile</taxon>
    </lineage>
</organism>
<dbReference type="Gene3D" id="3.90.320.10">
    <property type="match status" value="1"/>
</dbReference>
<dbReference type="PANTHER" id="PTHR42848:SF1">
    <property type="entry name" value="HOLLIDAY JUNCTION BRANCH MIGRATION COMPLEX SUBUNIT RUVB"/>
    <property type="match status" value="1"/>
</dbReference>
<dbReference type="EMBL" id="JACRDE010000458">
    <property type="protein sequence ID" value="MBI5251298.1"/>
    <property type="molecule type" value="Genomic_DNA"/>
</dbReference>
<dbReference type="GO" id="GO:0016887">
    <property type="term" value="F:ATP hydrolysis activity"/>
    <property type="evidence" value="ECO:0007669"/>
    <property type="project" value="InterPro"/>
</dbReference>
<dbReference type="GO" id="GO:0006281">
    <property type="term" value="P:DNA repair"/>
    <property type="evidence" value="ECO:0007669"/>
    <property type="project" value="UniProtKB-KW"/>
</dbReference>
<evidence type="ECO:0000259" key="7">
    <source>
        <dbReference type="SMART" id="SM00382"/>
    </source>
</evidence>
<dbReference type="GO" id="GO:0005524">
    <property type="term" value="F:ATP binding"/>
    <property type="evidence" value="ECO:0007669"/>
    <property type="project" value="InterPro"/>
</dbReference>
<dbReference type="SUPFAM" id="SSF52540">
    <property type="entry name" value="P-loop containing nucleoside triphosphate hydrolases"/>
    <property type="match status" value="1"/>
</dbReference>
<dbReference type="Gene3D" id="3.40.50.300">
    <property type="entry name" value="P-loop containing nucleotide triphosphate hydrolases"/>
    <property type="match status" value="1"/>
</dbReference>
<keyword evidence="4" id="KW-0238">DNA-binding</keyword>
<dbReference type="AlphaFoldDB" id="A0A9D6V5W5"/>
<dbReference type="PANTHER" id="PTHR42848">
    <property type="match status" value="1"/>
</dbReference>
<dbReference type="SMART" id="SM00382">
    <property type="entry name" value="AAA"/>
    <property type="match status" value="1"/>
</dbReference>
<evidence type="ECO:0000313" key="9">
    <source>
        <dbReference type="Proteomes" id="UP000807825"/>
    </source>
</evidence>
<keyword evidence="6" id="KW-0234">DNA repair</keyword>
<dbReference type="InterPro" id="IPR036388">
    <property type="entry name" value="WH-like_DNA-bd_sf"/>
</dbReference>
<keyword evidence="5" id="KW-0233">DNA recombination</keyword>
<sequence length="613" mass="69549">MLKAETYELQITPEIRSRIEPKILGALFDSLNEYPARGRAGMRMPMLTVSQAKERLAAELPSYRQTIGEQLPVEWKGSALGPIDVGNTLHLWIKEAITFFRQEGADFIRQGLHAKKIDEFYAFVWNSLFHYRLISLVQSSGLLGDQSGIQTSDIVMECMKLWTKKICEKLINITPESFSPSAFFLDVESDLDATLSFRDRRLRLRGRPDAVFFDHRTGEIHLWEYKFGRQGQYELQIAQVLLYMSLLEYAKGIKCSSGFLSVFRPVEDTSVPNDFSEKLQVEDVRPPFPPEVEMAFEGYVGNDRAVYQLKVDLTLALRERPPRMPENIMLCGPGGLGKTELARRVARTLGTPLIDAPASQIRDLNHLLSIIDTALESKKIPCKKLGDDSGKPHIKYPPLVLFLDEAHELKRKADSYLNLFEPKERRAFGSEHVGDFKDATFLLATTDKGKLPRPFLTRFRMIDLVPYSIEEVALIVKLTLAEKKHEVDLDLCLGLAKIGRLVPRSAIEKASQFMKHHEFRSSEYPLTVAGLKKMMAKVWNVDEHGLTENDKQYLRCVEAGPRGMDTLARLLSCGKEEIANEIEPYLFQLEAVKSTARGREITELGRKILVSGT</sequence>
<dbReference type="InterPro" id="IPR008823">
    <property type="entry name" value="RuvB_wg_C"/>
</dbReference>
<keyword evidence="2" id="KW-0227">DNA damage</keyword>
<dbReference type="Proteomes" id="UP000807825">
    <property type="component" value="Unassembled WGS sequence"/>
</dbReference>
<accession>A0A9D6V5W5</accession>
<dbReference type="Pfam" id="PF00004">
    <property type="entry name" value="AAA"/>
    <property type="match status" value="1"/>
</dbReference>
<proteinExistence type="predicted"/>
<comment type="caution">
    <text evidence="8">The sequence shown here is derived from an EMBL/GenBank/DDBJ whole genome shotgun (WGS) entry which is preliminary data.</text>
</comment>
<dbReference type="GO" id="GO:0006310">
    <property type="term" value="P:DNA recombination"/>
    <property type="evidence" value="ECO:0007669"/>
    <property type="project" value="UniProtKB-KW"/>
</dbReference>
<dbReference type="CDD" id="cd00009">
    <property type="entry name" value="AAA"/>
    <property type="match status" value="1"/>
</dbReference>
<evidence type="ECO:0000256" key="4">
    <source>
        <dbReference type="ARBA" id="ARBA00023125"/>
    </source>
</evidence>
<reference evidence="8" key="1">
    <citation type="submission" date="2020-07" db="EMBL/GenBank/DDBJ databases">
        <title>Huge and variable diversity of episymbiotic CPR bacteria and DPANN archaea in groundwater ecosystems.</title>
        <authorList>
            <person name="He C.Y."/>
            <person name="Keren R."/>
            <person name="Whittaker M."/>
            <person name="Farag I.F."/>
            <person name="Doudna J."/>
            <person name="Cate J.H.D."/>
            <person name="Banfield J.F."/>
        </authorList>
    </citation>
    <scope>NUCLEOTIDE SEQUENCE</scope>
    <source>
        <strain evidence="8">NC_groundwater_1664_Pr3_B-0.1um_52_9</strain>
    </source>
</reference>
<evidence type="ECO:0000256" key="5">
    <source>
        <dbReference type="ARBA" id="ARBA00023172"/>
    </source>
</evidence>
<evidence type="ECO:0000256" key="2">
    <source>
        <dbReference type="ARBA" id="ARBA00022763"/>
    </source>
</evidence>
<dbReference type="InterPro" id="IPR027417">
    <property type="entry name" value="P-loop_NTPase"/>
</dbReference>
<dbReference type="Pfam" id="PF05491">
    <property type="entry name" value="WHD_RuvB"/>
    <property type="match status" value="1"/>
</dbReference>
<gene>
    <name evidence="8" type="ORF">HY912_17555</name>
</gene>
<dbReference type="Gene3D" id="1.10.10.10">
    <property type="entry name" value="Winged helix-like DNA-binding domain superfamily/Winged helix DNA-binding domain"/>
    <property type="match status" value="1"/>
</dbReference>
<dbReference type="InterPro" id="IPR003959">
    <property type="entry name" value="ATPase_AAA_core"/>
</dbReference>
<evidence type="ECO:0000313" key="8">
    <source>
        <dbReference type="EMBL" id="MBI5251298.1"/>
    </source>
</evidence>
<dbReference type="InterPro" id="IPR011604">
    <property type="entry name" value="PDDEXK-like_dom_sf"/>
</dbReference>
<dbReference type="GO" id="GO:0009378">
    <property type="term" value="F:four-way junction helicase activity"/>
    <property type="evidence" value="ECO:0007669"/>
    <property type="project" value="InterPro"/>
</dbReference>
<keyword evidence="3" id="KW-0378">Hydrolase</keyword>
<feature type="domain" description="AAA+ ATPase" evidence="7">
    <location>
        <begin position="324"/>
        <end position="468"/>
    </location>
</feature>
<name>A0A9D6V5W5_9BACT</name>